<organism evidence="1 2">
    <name type="scientific">Kordiimonas lipolytica</name>
    <dbReference type="NCBI Taxonomy" id="1662421"/>
    <lineage>
        <taxon>Bacteria</taxon>
        <taxon>Pseudomonadati</taxon>
        <taxon>Pseudomonadota</taxon>
        <taxon>Alphaproteobacteria</taxon>
        <taxon>Kordiimonadales</taxon>
        <taxon>Kordiimonadaceae</taxon>
        <taxon>Kordiimonas</taxon>
    </lineage>
</organism>
<evidence type="ECO:0000313" key="1">
    <source>
        <dbReference type="EMBL" id="MFC4348113.1"/>
    </source>
</evidence>
<dbReference type="Gene3D" id="3.40.630.30">
    <property type="match status" value="1"/>
</dbReference>
<sequence length="218" mass="24719">MGYILERLTGIWKTRGPFGFFRFLFSRLVRIDKDLVFDTLLTDTVADKDITPEIGTLVEINRHTIQDPAIKALVGQVLTEENRHYADGLRQNDLMFVVVGTGEAVLHYSCIQFESRYKTLLSEAPETPLFTHCWTAAEARGRKLYPTVLQYGCKTLAALGHDRAVITCHPDNIASIKGIERAGFDRQHLITSLIFLSRFAIQKIVPPAKAARWRCTRL</sequence>
<protein>
    <recommendedName>
        <fullName evidence="3">N-acetyltransferase domain-containing protein</fullName>
    </recommendedName>
</protein>
<gene>
    <name evidence="1" type="ORF">ACFO5Q_09680</name>
</gene>
<dbReference type="RefSeq" id="WP_068149923.1">
    <property type="nucleotide sequence ID" value="NZ_JBHSCR010000006.1"/>
</dbReference>
<name>A0ABV8UAB8_9PROT</name>
<comment type="caution">
    <text evidence="1">The sequence shown here is derived from an EMBL/GenBank/DDBJ whole genome shotgun (WGS) entry which is preliminary data.</text>
</comment>
<dbReference type="EMBL" id="JBHSCR010000006">
    <property type="protein sequence ID" value="MFC4348113.1"/>
    <property type="molecule type" value="Genomic_DNA"/>
</dbReference>
<accession>A0ABV8UAB8</accession>
<dbReference type="SUPFAM" id="SSF55729">
    <property type="entry name" value="Acyl-CoA N-acyltransferases (Nat)"/>
    <property type="match status" value="1"/>
</dbReference>
<keyword evidence="2" id="KW-1185">Reference proteome</keyword>
<proteinExistence type="predicted"/>
<dbReference type="Proteomes" id="UP001595776">
    <property type="component" value="Unassembled WGS sequence"/>
</dbReference>
<evidence type="ECO:0008006" key="3">
    <source>
        <dbReference type="Google" id="ProtNLM"/>
    </source>
</evidence>
<reference evidence="2" key="1">
    <citation type="journal article" date="2019" name="Int. J. Syst. Evol. Microbiol.">
        <title>The Global Catalogue of Microorganisms (GCM) 10K type strain sequencing project: providing services to taxonomists for standard genome sequencing and annotation.</title>
        <authorList>
            <consortium name="The Broad Institute Genomics Platform"/>
            <consortium name="The Broad Institute Genome Sequencing Center for Infectious Disease"/>
            <person name="Wu L."/>
            <person name="Ma J."/>
        </authorList>
    </citation>
    <scope>NUCLEOTIDE SEQUENCE [LARGE SCALE GENOMIC DNA]</scope>
    <source>
        <strain evidence="2">CGMCC 1.15304</strain>
    </source>
</reference>
<dbReference type="InterPro" id="IPR016181">
    <property type="entry name" value="Acyl_CoA_acyltransferase"/>
</dbReference>
<evidence type="ECO:0000313" key="2">
    <source>
        <dbReference type="Proteomes" id="UP001595776"/>
    </source>
</evidence>